<comment type="caution">
    <text evidence="1">The sequence shown here is derived from an EMBL/GenBank/DDBJ whole genome shotgun (WGS) entry which is preliminary data.</text>
</comment>
<name>A0ACB7SWN9_HYAAI</name>
<accession>A0ACB7SWN9</accession>
<evidence type="ECO:0000313" key="1">
    <source>
        <dbReference type="EMBL" id="KAH6938223.1"/>
    </source>
</evidence>
<evidence type="ECO:0000313" key="2">
    <source>
        <dbReference type="Proteomes" id="UP000821845"/>
    </source>
</evidence>
<sequence length="599" mass="66068">MNIVVPLFVFALLLSSGSATLLGSLLSLTILPYTIIYNLSGIAGVKVALALKLLGLLGWWRAGISDATLDREVDFRRVELPTGAVFPGTPNLPVHMIPGILAEIVRSMVQDDNVGSGFFQREPAAEQEPVSPWARSSRTDTSPLGLLVGGGRWPVEPKPVLPAAYRIFEDPAWTDGVRLLKRSADTSSETQPPPGFFRRPRVGEPGRAPTARDVYGFALEMIQDIDADHCLLKLSCEVGAEPVRVQNRLTPLAQNPKVGSQSQGAGNLGYTKKRRRFCQHTSRNDSGTAPRIAQRTVSMKKGFDSWVHRSRRTMNGALVVVIFLVAASAWTAMSWTCPVIGSLLSLSFQMCSLCYGMLGNETFKLAQAYQFVGLFIRMNAGAKSPQERFVATVQPSDAARTSGESGLPAGMVPYQLAGMLGRILDDYTADAAAFGRRAESTKRRDGPVILISRAGWPVMPRDGRPSGFEHAQTDEETSRADRSAPTFPFARPARGFFRRPRVQELGRPPTAGEVAEHELEMIQRIDSNGCLQKLCCEIGAQPELYWRYHLRVVMFLRGVHKLVGDTSSLLQRYDKAFKKGHMQFSGKRWKCGELYKRCR</sequence>
<protein>
    <submittedName>
        <fullName evidence="1">Uncharacterized protein</fullName>
    </submittedName>
</protein>
<organism evidence="1 2">
    <name type="scientific">Hyalomma asiaticum</name>
    <name type="common">Tick</name>
    <dbReference type="NCBI Taxonomy" id="266040"/>
    <lineage>
        <taxon>Eukaryota</taxon>
        <taxon>Metazoa</taxon>
        <taxon>Ecdysozoa</taxon>
        <taxon>Arthropoda</taxon>
        <taxon>Chelicerata</taxon>
        <taxon>Arachnida</taxon>
        <taxon>Acari</taxon>
        <taxon>Parasitiformes</taxon>
        <taxon>Ixodida</taxon>
        <taxon>Ixodoidea</taxon>
        <taxon>Ixodidae</taxon>
        <taxon>Hyalomminae</taxon>
        <taxon>Hyalomma</taxon>
    </lineage>
</organism>
<proteinExistence type="predicted"/>
<dbReference type="EMBL" id="CM023482">
    <property type="protein sequence ID" value="KAH6938223.1"/>
    <property type="molecule type" value="Genomic_DNA"/>
</dbReference>
<reference evidence="1" key="1">
    <citation type="submission" date="2020-05" db="EMBL/GenBank/DDBJ databases">
        <title>Large-scale comparative analyses of tick genomes elucidate their genetic diversity and vector capacities.</title>
        <authorList>
            <person name="Jia N."/>
            <person name="Wang J."/>
            <person name="Shi W."/>
            <person name="Du L."/>
            <person name="Sun Y."/>
            <person name="Zhan W."/>
            <person name="Jiang J."/>
            <person name="Wang Q."/>
            <person name="Zhang B."/>
            <person name="Ji P."/>
            <person name="Sakyi L.B."/>
            <person name="Cui X."/>
            <person name="Yuan T."/>
            <person name="Jiang B."/>
            <person name="Yang W."/>
            <person name="Lam T.T.-Y."/>
            <person name="Chang Q."/>
            <person name="Ding S."/>
            <person name="Wang X."/>
            <person name="Zhu J."/>
            <person name="Ruan X."/>
            <person name="Zhao L."/>
            <person name="Wei J."/>
            <person name="Que T."/>
            <person name="Du C."/>
            <person name="Cheng J."/>
            <person name="Dai P."/>
            <person name="Han X."/>
            <person name="Huang E."/>
            <person name="Gao Y."/>
            <person name="Liu J."/>
            <person name="Shao H."/>
            <person name="Ye R."/>
            <person name="Li L."/>
            <person name="Wei W."/>
            <person name="Wang X."/>
            <person name="Wang C."/>
            <person name="Yang T."/>
            <person name="Huo Q."/>
            <person name="Li W."/>
            <person name="Guo W."/>
            <person name="Chen H."/>
            <person name="Zhou L."/>
            <person name="Ni X."/>
            <person name="Tian J."/>
            <person name="Zhou Y."/>
            <person name="Sheng Y."/>
            <person name="Liu T."/>
            <person name="Pan Y."/>
            <person name="Xia L."/>
            <person name="Li J."/>
            <person name="Zhao F."/>
            <person name="Cao W."/>
        </authorList>
    </citation>
    <scope>NUCLEOTIDE SEQUENCE</scope>
    <source>
        <tissue evidence="1">Larvae</tissue>
    </source>
</reference>
<gene>
    <name evidence="1" type="ORF">HPB50_007809</name>
</gene>
<dbReference type="Proteomes" id="UP000821845">
    <property type="component" value="Chromosome 2"/>
</dbReference>
<keyword evidence="2" id="KW-1185">Reference proteome</keyword>